<gene>
    <name evidence="2" type="ORF">PML95_00185</name>
</gene>
<proteinExistence type="predicted"/>
<evidence type="ECO:0008006" key="4">
    <source>
        <dbReference type="Google" id="ProtNLM"/>
    </source>
</evidence>
<dbReference type="Proteomes" id="UP001179600">
    <property type="component" value="Chromosome"/>
</dbReference>
<sequence length="740" mass="83113">MKDRYKAIVLTLCLLTPSLSSSLQVTAEIIQNQNELGRSMTNVPNSVDWKTNYTNLAKEKINAMATKITAKMNQHTPKLPYLKTGEAVNIELNLDDFTESNKDWIDFPNQTYNNKYGDSTFSIKTLQIASKDDSLQVDVTQMGRKATITIKRVKNKESSGNIEVRPELSMTYKMGTGTWLGGINERGKIENESSNNPFFGLTDSDKKVARNIKALLEEVPRLQVAPMQNEFLVTYGDKLPIDPQELLDRYLKVTSSAGEVTLSYTDGPPTFDTLGEKVVNVTITDEYQQTKTIPLLFKVQDKLLVTLDDENISGVLGEKATIPNLNERIKEVKRASDGYILQPTEYDVNWNTDSRYQYTGSQTLPLTVTAKQPVLSETIDVPVDVHPGTSLLIKNADEHVLFGLALLNNSQGKVLQSVQGSREQIGLVGNTVEVAIVKATSLEDNHVLNDVNVDNKTQLSPTDPVGTIPSYNELAINNGDIIHVHHEGEGNKQTLVQGYNENTSLDLTSARAQDWYFLVEEQGLRLLKVNQLESKPDISVPLYSYLSEIGQDITDYFTQKYANQELLLPNEDPCFEVAGLVEQPIIVSEKISEDRDVQYRYAVSIEVRAGELTWEIPEKVVFEDYQLGQVQTLVERKEKNNRVTVCDTRPVKTKWTLSLKETTPSPLSPFLLYKQMNKEIKLNQEGQNILSSNHLNNGKIVTEDIWSETTGLFLNMSNNALLSPTEYQTELEWTLTEGEP</sequence>
<dbReference type="EMBL" id="CP116507">
    <property type="protein sequence ID" value="WCG22721.1"/>
    <property type="molecule type" value="Genomic_DNA"/>
</dbReference>
<name>A0AAE9XI74_9ENTE</name>
<organism evidence="2 3">
    <name type="scientific">Vagococcus lutrae</name>
    <dbReference type="NCBI Taxonomy" id="81947"/>
    <lineage>
        <taxon>Bacteria</taxon>
        <taxon>Bacillati</taxon>
        <taxon>Bacillota</taxon>
        <taxon>Bacilli</taxon>
        <taxon>Lactobacillales</taxon>
        <taxon>Enterococcaceae</taxon>
        <taxon>Vagococcus</taxon>
    </lineage>
</organism>
<dbReference type="RefSeq" id="WP_272163360.1">
    <property type="nucleotide sequence ID" value="NZ_CP116507.1"/>
</dbReference>
<evidence type="ECO:0000313" key="2">
    <source>
        <dbReference type="EMBL" id="WCG22721.1"/>
    </source>
</evidence>
<feature type="chain" id="PRO_5042131329" description="MucBP domain-containing protein" evidence="1">
    <location>
        <begin position="28"/>
        <end position="740"/>
    </location>
</feature>
<evidence type="ECO:0000313" key="3">
    <source>
        <dbReference type="Proteomes" id="UP001179600"/>
    </source>
</evidence>
<reference evidence="2" key="1">
    <citation type="submission" date="2023-01" db="EMBL/GenBank/DDBJ databases">
        <title>Oxazolidinone resistance genes in florfenicol resistant enterococci from beef cattle and veal calves at slaughter.</title>
        <authorList>
            <person name="Biggel M."/>
        </authorList>
    </citation>
    <scope>NUCLEOTIDE SEQUENCE</scope>
    <source>
        <strain evidence="2">K204-1</strain>
    </source>
</reference>
<protein>
    <recommendedName>
        <fullName evidence="4">MucBP domain-containing protein</fullName>
    </recommendedName>
</protein>
<feature type="signal peptide" evidence="1">
    <location>
        <begin position="1"/>
        <end position="27"/>
    </location>
</feature>
<evidence type="ECO:0000256" key="1">
    <source>
        <dbReference type="SAM" id="SignalP"/>
    </source>
</evidence>
<dbReference type="AlphaFoldDB" id="A0AAE9XI74"/>
<keyword evidence="1" id="KW-0732">Signal</keyword>
<accession>A0AAE9XI74</accession>